<dbReference type="GO" id="GO:0003677">
    <property type="term" value="F:DNA binding"/>
    <property type="evidence" value="ECO:0007669"/>
    <property type="project" value="UniProtKB-KW"/>
</dbReference>
<reference evidence="5 6" key="1">
    <citation type="journal article" date="2023" name="Int. J. Syst. Evol. Microbiol.">
        <title>Arthrobacter vasquezii sp. nov., isolated from a soil sample from Union Glacier, Antarctica.</title>
        <authorList>
            <person name="Valenzuela-Ibaceta F."/>
            <person name="Carrasco V."/>
            <person name="Lagos-Moraga S."/>
            <person name="Dietz-Vargas C."/>
            <person name="Navarro C.A."/>
            <person name="Perez-Donoso J.M."/>
        </authorList>
    </citation>
    <scope>NUCLEOTIDE SEQUENCE [LARGE SCALE GENOMIC DNA]</scope>
    <source>
        <strain evidence="5 6">EH-1B-1</strain>
    </source>
</reference>
<dbReference type="Gene3D" id="3.40.50.2300">
    <property type="match status" value="2"/>
</dbReference>
<gene>
    <name evidence="5" type="ORF">P4U43_06325</name>
</gene>
<dbReference type="PROSITE" id="PS50932">
    <property type="entry name" value="HTH_LACI_2"/>
    <property type="match status" value="1"/>
</dbReference>
<dbReference type="SMART" id="SM00354">
    <property type="entry name" value="HTH_LACI"/>
    <property type="match status" value="1"/>
</dbReference>
<keyword evidence="2 5" id="KW-0238">DNA-binding</keyword>
<feature type="domain" description="HTH lacI-type" evidence="4">
    <location>
        <begin position="10"/>
        <end position="64"/>
    </location>
</feature>
<keyword evidence="6" id="KW-1185">Reference proteome</keyword>
<evidence type="ECO:0000313" key="6">
    <source>
        <dbReference type="Proteomes" id="UP001220456"/>
    </source>
</evidence>
<evidence type="ECO:0000259" key="4">
    <source>
        <dbReference type="PROSITE" id="PS50932"/>
    </source>
</evidence>
<dbReference type="InterPro" id="IPR028082">
    <property type="entry name" value="Peripla_BP_I"/>
</dbReference>
<dbReference type="InterPro" id="IPR010982">
    <property type="entry name" value="Lambda_DNA-bd_dom_sf"/>
</dbReference>
<dbReference type="SUPFAM" id="SSF53822">
    <property type="entry name" value="Periplasmic binding protein-like I"/>
    <property type="match status" value="1"/>
</dbReference>
<dbReference type="RefSeq" id="WP_277357958.1">
    <property type="nucleotide sequence ID" value="NZ_JAROKN010000010.1"/>
</dbReference>
<evidence type="ECO:0000256" key="2">
    <source>
        <dbReference type="ARBA" id="ARBA00023125"/>
    </source>
</evidence>
<name>A0ABT6CV87_9MICC</name>
<dbReference type="Gene3D" id="1.10.260.40">
    <property type="entry name" value="lambda repressor-like DNA-binding domains"/>
    <property type="match status" value="1"/>
</dbReference>
<accession>A0ABT6CV87</accession>
<organism evidence="5 6">
    <name type="scientific">Arthrobacter vasquezii</name>
    <dbReference type="NCBI Taxonomy" id="2977629"/>
    <lineage>
        <taxon>Bacteria</taxon>
        <taxon>Bacillati</taxon>
        <taxon>Actinomycetota</taxon>
        <taxon>Actinomycetes</taxon>
        <taxon>Micrococcales</taxon>
        <taxon>Micrococcaceae</taxon>
        <taxon>Arthrobacter</taxon>
    </lineage>
</organism>
<evidence type="ECO:0000256" key="3">
    <source>
        <dbReference type="ARBA" id="ARBA00023163"/>
    </source>
</evidence>
<dbReference type="EMBL" id="JAROKN010000010">
    <property type="protein sequence ID" value="MDF9277407.1"/>
    <property type="molecule type" value="Genomic_DNA"/>
</dbReference>
<dbReference type="PANTHER" id="PTHR30146:SF109">
    <property type="entry name" value="HTH-TYPE TRANSCRIPTIONAL REGULATOR GALS"/>
    <property type="match status" value="1"/>
</dbReference>
<dbReference type="Proteomes" id="UP001220456">
    <property type="component" value="Unassembled WGS sequence"/>
</dbReference>
<keyword evidence="1" id="KW-0805">Transcription regulation</keyword>
<evidence type="ECO:0000313" key="5">
    <source>
        <dbReference type="EMBL" id="MDF9277407.1"/>
    </source>
</evidence>
<dbReference type="Pfam" id="PF00356">
    <property type="entry name" value="LacI"/>
    <property type="match status" value="1"/>
</dbReference>
<keyword evidence="3" id="KW-0804">Transcription</keyword>
<dbReference type="SUPFAM" id="SSF47413">
    <property type="entry name" value="lambda repressor-like DNA-binding domains"/>
    <property type="match status" value="1"/>
</dbReference>
<sequence length="366" mass="39278">MSTSPIRRETTVADVAAVAKVSKAQAARALGGYGAVSSDVRSRVLKVAEQLGYHPNMLARSMNTGRSHTIGVVVGDIQNPYFSLAMRAISDTAQPAGYDVLLINTGEDVKAEQEAVRVLQDKRVDGYIIAPVLSDDNAHLRAVVDSGRPLVLLDRAVDGLEVDVIATASEQASFEAAQLLLEQGHERIAYISTLKARSDRYGSEKTLGSTPVAQRLGGMRRAFKEAGKEFPASLVRLNAGTDESIHEIVQELLAPPFGATAIMASDSVIALSALEEIANAGLTIPADLSFVMFDDLPWTRLLTPPLTVVSQPVYELGVAVATTLIHRMRGEQFSAEFDFHAQLIRRGSVAAPPHAETIIKRNSVSV</sequence>
<evidence type="ECO:0000256" key="1">
    <source>
        <dbReference type="ARBA" id="ARBA00023015"/>
    </source>
</evidence>
<dbReference type="PANTHER" id="PTHR30146">
    <property type="entry name" value="LACI-RELATED TRANSCRIPTIONAL REPRESSOR"/>
    <property type="match status" value="1"/>
</dbReference>
<dbReference type="CDD" id="cd06267">
    <property type="entry name" value="PBP1_LacI_sugar_binding-like"/>
    <property type="match status" value="1"/>
</dbReference>
<dbReference type="InterPro" id="IPR000843">
    <property type="entry name" value="HTH_LacI"/>
</dbReference>
<dbReference type="Pfam" id="PF00532">
    <property type="entry name" value="Peripla_BP_1"/>
    <property type="match status" value="1"/>
</dbReference>
<proteinExistence type="predicted"/>
<dbReference type="CDD" id="cd01392">
    <property type="entry name" value="HTH_LacI"/>
    <property type="match status" value="1"/>
</dbReference>
<protein>
    <submittedName>
        <fullName evidence="5">LacI family DNA-binding transcriptional regulator</fullName>
    </submittedName>
</protein>
<comment type="caution">
    <text evidence="5">The sequence shown here is derived from an EMBL/GenBank/DDBJ whole genome shotgun (WGS) entry which is preliminary data.</text>
</comment>
<dbReference type="InterPro" id="IPR001761">
    <property type="entry name" value="Peripla_BP/Lac1_sug-bd_dom"/>
</dbReference>